<dbReference type="Gene3D" id="2.30.29.30">
    <property type="entry name" value="Pleckstrin-homology domain (PH domain)/Phosphotyrosine-binding domain (PTB)"/>
    <property type="match status" value="6"/>
</dbReference>
<evidence type="ECO:0000256" key="1">
    <source>
        <dbReference type="ARBA" id="ARBA00022553"/>
    </source>
</evidence>
<evidence type="ECO:0000256" key="2">
    <source>
        <dbReference type="SAM" id="MobiDB-lite"/>
    </source>
</evidence>
<dbReference type="PANTHER" id="PTHR22902:SF27">
    <property type="entry name" value="PLECKSTRIN HOMOLOGY DOMAIN-CONTAINING FAMILY A MEMBER 3"/>
    <property type="match status" value="1"/>
</dbReference>
<dbReference type="GO" id="GO:0001881">
    <property type="term" value="P:receptor recycling"/>
    <property type="evidence" value="ECO:0007669"/>
    <property type="project" value="TreeGrafter"/>
</dbReference>
<dbReference type="SMART" id="SM00233">
    <property type="entry name" value="PH"/>
    <property type="match status" value="6"/>
</dbReference>
<feature type="compositionally biased region" description="Polar residues" evidence="2">
    <location>
        <begin position="852"/>
        <end position="863"/>
    </location>
</feature>
<feature type="region of interest" description="Disordered" evidence="2">
    <location>
        <begin position="322"/>
        <end position="349"/>
    </location>
</feature>
<keyword evidence="1" id="KW-0597">Phosphoprotein</keyword>
<feature type="region of interest" description="Disordered" evidence="2">
    <location>
        <begin position="845"/>
        <end position="868"/>
    </location>
</feature>
<feature type="region of interest" description="Disordered" evidence="2">
    <location>
        <begin position="517"/>
        <end position="538"/>
    </location>
</feature>
<dbReference type="SUPFAM" id="SSF50729">
    <property type="entry name" value="PH domain-like"/>
    <property type="match status" value="6"/>
</dbReference>
<feature type="region of interest" description="Disordered" evidence="2">
    <location>
        <begin position="657"/>
        <end position="679"/>
    </location>
</feature>
<protein>
    <recommendedName>
        <fullName evidence="3">PH domain-containing protein</fullName>
    </recommendedName>
</protein>
<dbReference type="Proteomes" id="UP000794436">
    <property type="component" value="Unassembled WGS sequence"/>
</dbReference>
<reference evidence="4" key="1">
    <citation type="submission" date="2019-03" db="EMBL/GenBank/DDBJ databases">
        <title>Long read genome sequence of the mycoparasitic Pythium oligandrum ATCC 38472 isolated from sugarbeet rhizosphere.</title>
        <authorList>
            <person name="Gaulin E."/>
        </authorList>
    </citation>
    <scope>NUCLEOTIDE SEQUENCE</scope>
    <source>
        <strain evidence="4">ATCC 38472_TT</strain>
    </source>
</reference>
<dbReference type="CDD" id="cd00821">
    <property type="entry name" value="PH"/>
    <property type="match status" value="3"/>
</dbReference>
<feature type="domain" description="PH" evidence="3">
    <location>
        <begin position="211"/>
        <end position="306"/>
    </location>
</feature>
<feature type="domain" description="PH" evidence="3">
    <location>
        <begin position="6"/>
        <end position="104"/>
    </location>
</feature>
<feature type="compositionally biased region" description="Polar residues" evidence="2">
    <location>
        <begin position="334"/>
        <end position="344"/>
    </location>
</feature>
<dbReference type="GO" id="GO:0005802">
    <property type="term" value="C:trans-Golgi network"/>
    <property type="evidence" value="ECO:0007669"/>
    <property type="project" value="TreeGrafter"/>
</dbReference>
<comment type="caution">
    <text evidence="4">The sequence shown here is derived from an EMBL/GenBank/DDBJ whole genome shotgun (WGS) entry which is preliminary data.</text>
</comment>
<name>A0A8K1CJG8_PYTOL</name>
<dbReference type="InterPro" id="IPR001849">
    <property type="entry name" value="PH_domain"/>
</dbReference>
<evidence type="ECO:0000259" key="3">
    <source>
        <dbReference type="PROSITE" id="PS50003"/>
    </source>
</evidence>
<dbReference type="GO" id="GO:0005829">
    <property type="term" value="C:cytosol"/>
    <property type="evidence" value="ECO:0007669"/>
    <property type="project" value="GOC"/>
</dbReference>
<dbReference type="InterPro" id="IPR011993">
    <property type="entry name" value="PH-like_dom_sf"/>
</dbReference>
<dbReference type="GO" id="GO:0055037">
    <property type="term" value="C:recycling endosome"/>
    <property type="evidence" value="ECO:0007669"/>
    <property type="project" value="TreeGrafter"/>
</dbReference>
<dbReference type="PANTHER" id="PTHR22902">
    <property type="entry name" value="SESQUIPEDALIAN"/>
    <property type="match status" value="1"/>
</dbReference>
<dbReference type="PROSITE" id="PS50003">
    <property type="entry name" value="PH_DOMAIN"/>
    <property type="match status" value="6"/>
</dbReference>
<feature type="domain" description="PH" evidence="3">
    <location>
        <begin position="746"/>
        <end position="836"/>
    </location>
</feature>
<feature type="domain" description="PH" evidence="3">
    <location>
        <begin position="422"/>
        <end position="512"/>
    </location>
</feature>
<dbReference type="OrthoDB" id="2157866at2759"/>
<evidence type="ECO:0000313" key="4">
    <source>
        <dbReference type="EMBL" id="TMW63851.1"/>
    </source>
</evidence>
<dbReference type="GO" id="GO:0005769">
    <property type="term" value="C:early endosome"/>
    <property type="evidence" value="ECO:0007669"/>
    <property type="project" value="TreeGrafter"/>
</dbReference>
<feature type="domain" description="PH" evidence="3">
    <location>
        <begin position="867"/>
        <end position="957"/>
    </location>
</feature>
<organism evidence="4 5">
    <name type="scientific">Pythium oligandrum</name>
    <name type="common">Mycoparasitic fungus</name>
    <dbReference type="NCBI Taxonomy" id="41045"/>
    <lineage>
        <taxon>Eukaryota</taxon>
        <taxon>Sar</taxon>
        <taxon>Stramenopiles</taxon>
        <taxon>Oomycota</taxon>
        <taxon>Peronosporomycetes</taxon>
        <taxon>Pythiales</taxon>
        <taxon>Pythiaceae</taxon>
        <taxon>Pythium</taxon>
    </lineage>
</organism>
<keyword evidence="5" id="KW-1185">Reference proteome</keyword>
<dbReference type="GO" id="GO:0042147">
    <property type="term" value="P:retrograde transport, endosome to Golgi"/>
    <property type="evidence" value="ECO:0007669"/>
    <property type="project" value="TreeGrafter"/>
</dbReference>
<dbReference type="GO" id="GO:0007032">
    <property type="term" value="P:endosome organization"/>
    <property type="evidence" value="ECO:0007669"/>
    <property type="project" value="TreeGrafter"/>
</dbReference>
<proteinExistence type="predicted"/>
<gene>
    <name evidence="4" type="ORF">Poli38472_002792</name>
</gene>
<feature type="region of interest" description="Disordered" evidence="2">
    <location>
        <begin position="694"/>
        <end position="725"/>
    </location>
</feature>
<feature type="domain" description="PH" evidence="3">
    <location>
        <begin position="536"/>
        <end position="626"/>
    </location>
</feature>
<evidence type="ECO:0000313" key="5">
    <source>
        <dbReference type="Proteomes" id="UP000794436"/>
    </source>
</evidence>
<dbReference type="EMBL" id="SPLM01000072">
    <property type="protein sequence ID" value="TMW63851.1"/>
    <property type="molecule type" value="Genomic_DNA"/>
</dbReference>
<dbReference type="Pfam" id="PF00169">
    <property type="entry name" value="PH"/>
    <property type="match status" value="5"/>
</dbReference>
<feature type="compositionally biased region" description="Polar residues" evidence="2">
    <location>
        <begin position="517"/>
        <end position="536"/>
    </location>
</feature>
<accession>A0A8K1CJG8</accession>
<sequence length="1129" mass="127165">MALVDDVDYAGWAFKQGSKVRTWKKRFFVLRGCDLTYYETRGVLGRGQNEKGVVVVRAVDGRHAEDREPLLLIQCDKKSQPLKMKPVNVEEARMWVRKMEQAVAHEQRGVSYYSTSGIEDDLFEEDIDKENVGERNTDGSTFDFFDNYNEVEAYYRTEERDSYDYDAQSSLDSNRFFVDTNSSSVAIDLDDFDETQRQNQLDPHAQSLLEALAKEDWVFIQASDEPNAWRRRFAVLRGRFVSYYENRSSTEPLDTLKIRRITLSQARANALDLFTDEDSEEAALRLATETRSELVKWDRALAHNLHVPVLVRGYSDDEFDGYDSDENLRDTYASPRQQNQTPVTPTKPEGLTFAYSSSVPSSPAYNERVSFPYASPAVSPAHRAFASPAVSPAHRAFASPAASPAHRAYASSNPFPPASPARNFKAGWLLKEGYIIKSWKKRYFVLDEDTLTYSEKMGDVSKGSGVVFRVVKNSMPANSLDVHFLNGRILRISAENQAEVDAWFTVLQRAADISFRNGSENTGNQNPAASAQPSRPTHQHGWLLKKGQMLRNWKRRFFTLERNRLQYYATMGGELLGSGLVFDVSVGDLKPFCINIRFQNGRLLHVVAADEAEFSQWLSALQGASNISESFLSQRSSSQEKMMLLEQEFDRDVNDDFESEQSADEYPSYSAQSSLDDDSELGTGGFSMWTAAMKSQPKLDQKSSWDSDSEPDMANGGASSDLEDNNLEDEFGRISDVSDSSTTSQARGCSGWLRKESAMLKRWKPHYFTLHGVKLSCFKNEKGSLLESWEVRDVEEDTSTTYALAVTAASGKRVVLAAENNADYERWLLALWGVLADEQASRSSMELPRLSSDGQSSLLTSGTDLKGKSHSGWLEKEGRRFKTWKRRYFTFKNGALIYYNDVGGDAQGHGVVTGVQVDNTKPNTLSIQLQNNRILRVSAPTRAEVEEWYQAMAKNKLSITETVSSLPSDYDSVDGGANGKTKATLGDLNPSAPVVVVQNRERPNRFDSSDYFTNDTISNESFLRIRGRIDTELAATNGSFQRQPTFKGELNFAATLLQQKIEKEASTRSSPAVKPIRSDSEEDLEFIRELNEEDEGEEIKRRQFEEQLKAHEHKDHLTTDRCAACCVVM</sequence>
<dbReference type="InterPro" id="IPR045188">
    <property type="entry name" value="Boi1/Boi2-like"/>
</dbReference>
<dbReference type="AlphaFoldDB" id="A0A8K1CJG8"/>